<gene>
    <name evidence="3" type="ordered locus">CCA_00794</name>
</gene>
<evidence type="ECO:0000256" key="1">
    <source>
        <dbReference type="SAM" id="Coils"/>
    </source>
</evidence>
<feature type="transmembrane region" description="Helical" evidence="2">
    <location>
        <begin position="73"/>
        <end position="101"/>
    </location>
</feature>
<dbReference type="Gene3D" id="6.10.140.920">
    <property type="match status" value="1"/>
</dbReference>
<evidence type="ECO:0000256" key="2">
    <source>
        <dbReference type="SAM" id="Phobius"/>
    </source>
</evidence>
<organism evidence="3 4">
    <name type="scientific">Chlamydia caviae (strain ATCC VR-813 / DSM 19441 / 03DC25 / GPIC)</name>
    <name type="common">Chlamydophila caviae</name>
    <dbReference type="NCBI Taxonomy" id="227941"/>
    <lineage>
        <taxon>Bacteria</taxon>
        <taxon>Pseudomonadati</taxon>
        <taxon>Chlamydiota</taxon>
        <taxon>Chlamydiia</taxon>
        <taxon>Chlamydiales</taxon>
        <taxon>Chlamydiaceae</taxon>
        <taxon>Chlamydia/Chlamydophila group</taxon>
        <taxon>Chlamydia</taxon>
    </lineage>
</organism>
<dbReference type="HOGENOM" id="CLU_796182_0_0_0"/>
<dbReference type="STRING" id="227941.CCA_00794"/>
<proteinExistence type="predicted"/>
<dbReference type="KEGG" id="cca:CCA_00794"/>
<dbReference type="AlphaFoldDB" id="Q821Z1"/>
<keyword evidence="1" id="KW-0175">Coiled coil</keyword>
<feature type="coiled-coil region" evidence="1">
    <location>
        <begin position="118"/>
        <end position="177"/>
    </location>
</feature>
<evidence type="ECO:0000313" key="4">
    <source>
        <dbReference type="Proteomes" id="UP000002193"/>
    </source>
</evidence>
<keyword evidence="4" id="KW-1185">Reference proteome</keyword>
<accession>Q821Z1</accession>
<sequence>MSYLLHYIMFSEQFMKSSLPLGFVHTQQLASNRYNINKPHSVLISSVVATILGLAVLAASIALLVLFGAQGSAVFHGIIVGVILAALLLFFIGGIHSAIVFKLVRSRQVESSIFENTELNLQRQLQDLQSRLSKKESDICNLRAQLDKETVKVQKVLKLKQEELDSLIRRYAAMAQESSDLAALVLHLRTESADLKRVLEKNTITSNAIIEKLRSNSELLHSETIIARQSQEAEKVVVESLRNYSEQLSKQLCEKAQDLRDKDQTIAKLTQQVAELKQEIATLQIFITDNVANREQKRDVVEELNKKLAALKSQIESLQAYITESTKGDEIAIPTGNILAQKVNALLKDVFDIQEFAVDNIVVRASDDTEDQN</sequence>
<name>Q821Z1_CHLCV</name>
<evidence type="ECO:0008006" key="5">
    <source>
        <dbReference type="Google" id="ProtNLM"/>
    </source>
</evidence>
<dbReference type="TCDB" id="9.B.159.7.1">
    <property type="family name" value="the inclusion membrane protein (inca) family"/>
</dbReference>
<feature type="transmembrane region" description="Helical" evidence="2">
    <location>
        <begin position="42"/>
        <end position="67"/>
    </location>
</feature>
<keyword evidence="2" id="KW-0472">Membrane</keyword>
<dbReference type="SUPFAM" id="SSF161270">
    <property type="entry name" value="PspA lactotransferrin-binding region"/>
    <property type="match status" value="1"/>
</dbReference>
<protein>
    <recommendedName>
        <fullName evidence="5">IncA family protein</fullName>
    </recommendedName>
</protein>
<dbReference type="EMBL" id="AE015925">
    <property type="protein sequence ID" value="AAP05535.1"/>
    <property type="molecule type" value="Genomic_DNA"/>
</dbReference>
<reference evidence="3 4" key="1">
    <citation type="journal article" date="2003" name="Nucleic Acids Res.">
        <title>Genome sequence of Chlamydophila caviae (Chlamydia psittaci GPIC): examining the role of niche-specific genes in the evolution of the Chlamydiaceae.</title>
        <authorList>
            <person name="Read T.D."/>
            <person name="Myers G.S.A."/>
            <person name="Brunham R.C."/>
            <person name="Nelson W.C."/>
            <person name="Paulsen I.T."/>
            <person name="Heidelberg J.F."/>
            <person name="Holtzapple E.K."/>
            <person name="Khouri H.M."/>
            <person name="Federova N.B."/>
            <person name="Carty H.A."/>
            <person name="Umayam L.A."/>
            <person name="Haft D.H."/>
            <person name="Peterson J.D."/>
            <person name="Beanan M.J."/>
            <person name="White O."/>
            <person name="Salzberg S.L."/>
            <person name="Hsia R.-C."/>
            <person name="McClarty G."/>
            <person name="Rank R.G."/>
            <person name="Bavoil P.M."/>
            <person name="Fraser C.M."/>
        </authorList>
    </citation>
    <scope>NUCLEOTIDE SEQUENCE [LARGE SCALE GENOMIC DNA]</scope>
    <source>
        <strain evidence="4">ATCC VR-813 / DSM 19441 / 03DC25 / GPIC</strain>
    </source>
</reference>
<evidence type="ECO:0000313" key="3">
    <source>
        <dbReference type="EMBL" id="AAP05535.1"/>
    </source>
</evidence>
<keyword evidence="2" id="KW-1133">Transmembrane helix</keyword>
<feature type="coiled-coil region" evidence="1">
    <location>
        <begin position="259"/>
        <end position="321"/>
    </location>
</feature>
<keyword evidence="2" id="KW-0812">Transmembrane</keyword>
<dbReference type="Proteomes" id="UP000002193">
    <property type="component" value="Chromosome"/>
</dbReference>